<dbReference type="InterPro" id="IPR045015">
    <property type="entry name" value="AN-like"/>
</dbReference>
<feature type="compositionally biased region" description="Polar residues" evidence="1">
    <location>
        <begin position="367"/>
        <end position="390"/>
    </location>
</feature>
<feature type="domain" description="D-isomer specific 2-hydroxyacid dehydrogenase NAD-binding" evidence="2">
    <location>
        <begin position="114"/>
        <end position="292"/>
    </location>
</feature>
<reference evidence="3 4" key="1">
    <citation type="submission" date="2024-01" db="EMBL/GenBank/DDBJ databases">
        <title>The genomes of 5 underutilized Papilionoideae crops provide insights into root nodulation and disease resistanc.</title>
        <authorList>
            <person name="Yuan L."/>
        </authorList>
    </citation>
    <scope>NUCLEOTIDE SEQUENCE [LARGE SCALE GENOMIC DNA]</scope>
    <source>
        <strain evidence="3">ZHUSHIDOU_FW_LH</strain>
        <tissue evidence="3">Leaf</tissue>
    </source>
</reference>
<dbReference type="GO" id="GO:0051287">
    <property type="term" value="F:NAD binding"/>
    <property type="evidence" value="ECO:0007669"/>
    <property type="project" value="InterPro"/>
</dbReference>
<dbReference type="AlphaFoldDB" id="A0AAN9HNL1"/>
<dbReference type="InterPro" id="IPR036291">
    <property type="entry name" value="NAD(P)-bd_dom_sf"/>
</dbReference>
<comment type="caution">
    <text evidence="3">The sequence shown here is derived from an EMBL/GenBank/DDBJ whole genome shotgun (WGS) entry which is preliminary data.</text>
</comment>
<dbReference type="Proteomes" id="UP001372338">
    <property type="component" value="Unassembled WGS sequence"/>
</dbReference>
<dbReference type="EMBL" id="JAYWIO010000008">
    <property type="protein sequence ID" value="KAK7243301.1"/>
    <property type="molecule type" value="Genomic_DNA"/>
</dbReference>
<dbReference type="Gene3D" id="3.40.50.720">
    <property type="entry name" value="NAD(P)-binding Rossmann-like Domain"/>
    <property type="match status" value="2"/>
</dbReference>
<evidence type="ECO:0000313" key="3">
    <source>
        <dbReference type="EMBL" id="KAK7243301.1"/>
    </source>
</evidence>
<protein>
    <recommendedName>
        <fullName evidence="2">D-isomer specific 2-hydroxyacid dehydrogenase NAD-binding domain-containing protein</fullName>
    </recommendedName>
</protein>
<keyword evidence="4" id="KW-1185">Reference proteome</keyword>
<feature type="compositionally biased region" description="Polar residues" evidence="1">
    <location>
        <begin position="463"/>
        <end position="476"/>
    </location>
</feature>
<evidence type="ECO:0000259" key="2">
    <source>
        <dbReference type="Pfam" id="PF02826"/>
    </source>
</evidence>
<dbReference type="InterPro" id="IPR006140">
    <property type="entry name" value="D-isomer_DH_NAD-bd"/>
</dbReference>
<dbReference type="PANTHER" id="PTHR43254">
    <property type="entry name" value="C-TERMINAL BINDING PROTEIN AN-RELATED"/>
    <property type="match status" value="1"/>
</dbReference>
<proteinExistence type="predicted"/>
<dbReference type="Pfam" id="PF02826">
    <property type="entry name" value="2-Hacid_dh_C"/>
    <property type="match status" value="1"/>
</dbReference>
<feature type="compositionally biased region" description="Basic residues" evidence="1">
    <location>
        <begin position="399"/>
        <end position="418"/>
    </location>
</feature>
<dbReference type="SUPFAM" id="SSF51735">
    <property type="entry name" value="NAD(P)-binding Rossmann-fold domains"/>
    <property type="match status" value="1"/>
</dbReference>
<gene>
    <name evidence="3" type="ORF">RIF29_38094</name>
</gene>
<organism evidence="3 4">
    <name type="scientific">Crotalaria pallida</name>
    <name type="common">Smooth rattlebox</name>
    <name type="synonym">Crotalaria striata</name>
    <dbReference type="NCBI Taxonomy" id="3830"/>
    <lineage>
        <taxon>Eukaryota</taxon>
        <taxon>Viridiplantae</taxon>
        <taxon>Streptophyta</taxon>
        <taxon>Embryophyta</taxon>
        <taxon>Tracheophyta</taxon>
        <taxon>Spermatophyta</taxon>
        <taxon>Magnoliopsida</taxon>
        <taxon>eudicotyledons</taxon>
        <taxon>Gunneridae</taxon>
        <taxon>Pentapetalae</taxon>
        <taxon>rosids</taxon>
        <taxon>fabids</taxon>
        <taxon>Fabales</taxon>
        <taxon>Fabaceae</taxon>
        <taxon>Papilionoideae</taxon>
        <taxon>50 kb inversion clade</taxon>
        <taxon>genistoids sensu lato</taxon>
        <taxon>core genistoids</taxon>
        <taxon>Crotalarieae</taxon>
        <taxon>Crotalaria</taxon>
    </lineage>
</organism>
<dbReference type="PANTHER" id="PTHR43254:SF3">
    <property type="entry name" value="C-TERMINAL BINDING PROTEIN AN"/>
    <property type="match status" value="1"/>
</dbReference>
<dbReference type="GO" id="GO:0000226">
    <property type="term" value="P:microtubule cytoskeleton organization"/>
    <property type="evidence" value="ECO:0007669"/>
    <property type="project" value="InterPro"/>
</dbReference>
<feature type="compositionally biased region" description="Basic and acidic residues" evidence="1">
    <location>
        <begin position="420"/>
        <end position="439"/>
    </location>
</feature>
<feature type="region of interest" description="Disordered" evidence="1">
    <location>
        <begin position="359"/>
        <end position="476"/>
    </location>
</feature>
<sequence length="617" mass="68285">MPHRNNPAPLPLVVTLNCIEDCSLELDSLTGVAAVEHVPLSRLSDGKIESAAAVLLHSLAYLPRAAQRRLRPYHLVLCLGSADRAVDSALAADLGLRLVHVDTSRAEEIVDTVMALFLGLLRRTHLLSRHALSASGWLGSVQPLCRGMRRCRGLVLGIVGRSASATCLATRSLAFKMSVLYFDVYPEKGKVKFPPAARRMDTLNDLLAASDLISLHCALTNETMQIISAECLQHVKPGAFLVNTGSSQLLDDCAVKQLLIDGTLAGCALDGAEGPQWMEAWVKEMPNVLILPRSADYSEEVWMEIREKAISILQTFFIDGIIPKNAMSDMEEESEVDEENEQYNEQYRENALQIVVSEQTDDVHISPESSQKKGGNQVKESSSQHQVSSLTQSTSTRPERRRSRSGKKAKKKHTHQKSQQKFEDPSALEKEGTSQRDDTFMSGTDQALSSSSEDSRSRKTPIESIQEQTTTQALKPSMRLSGSCTELLRDGYVIALYARDFPALHVSRQRIKGGCWILDSISNVSKRDPAAQFLIIFRSKDTIGLRSLAAGGKLLQINRKMEFVFASHSFDVWENWTLEGSLQECRLVNCRNPSAVLDIRIEILATVGEDGVTRWVD</sequence>
<name>A0AAN9HNL1_CROPI</name>
<evidence type="ECO:0000256" key="1">
    <source>
        <dbReference type="SAM" id="MobiDB-lite"/>
    </source>
</evidence>
<evidence type="ECO:0000313" key="4">
    <source>
        <dbReference type="Proteomes" id="UP001372338"/>
    </source>
</evidence>
<accession>A0AAN9HNL1</accession>